<evidence type="ECO:0000313" key="1">
    <source>
        <dbReference type="EMBL" id="GBO99181.1"/>
    </source>
</evidence>
<accession>A0A4C1SAP0</accession>
<dbReference type="AlphaFoldDB" id="A0A4C1SAP0"/>
<evidence type="ECO:0000313" key="2">
    <source>
        <dbReference type="Proteomes" id="UP000299102"/>
    </source>
</evidence>
<keyword evidence="2" id="KW-1185">Reference proteome</keyword>
<gene>
    <name evidence="1" type="ORF">EVAR_484_1</name>
</gene>
<sequence length="99" mass="11720">MCYRILAVLERSAPCWTYCIDLLMLSRVTSPDCHSVIGQRSLTKLCHRSTWSRDLRLVQRDHLRLQFCNSLCWWYHHHAETNMSYPETETLAPILVLDL</sequence>
<dbReference type="Proteomes" id="UP000299102">
    <property type="component" value="Unassembled WGS sequence"/>
</dbReference>
<reference evidence="1 2" key="1">
    <citation type="journal article" date="2019" name="Commun. Biol.">
        <title>The bagworm genome reveals a unique fibroin gene that provides high tensile strength.</title>
        <authorList>
            <person name="Kono N."/>
            <person name="Nakamura H."/>
            <person name="Ohtoshi R."/>
            <person name="Tomita M."/>
            <person name="Numata K."/>
            <person name="Arakawa K."/>
        </authorList>
    </citation>
    <scope>NUCLEOTIDE SEQUENCE [LARGE SCALE GENOMIC DNA]</scope>
</reference>
<dbReference type="EMBL" id="BGZK01000002">
    <property type="protein sequence ID" value="GBO99181.1"/>
    <property type="molecule type" value="Genomic_DNA"/>
</dbReference>
<proteinExistence type="predicted"/>
<organism evidence="1 2">
    <name type="scientific">Eumeta variegata</name>
    <name type="common">Bagworm moth</name>
    <name type="synonym">Eumeta japonica</name>
    <dbReference type="NCBI Taxonomy" id="151549"/>
    <lineage>
        <taxon>Eukaryota</taxon>
        <taxon>Metazoa</taxon>
        <taxon>Ecdysozoa</taxon>
        <taxon>Arthropoda</taxon>
        <taxon>Hexapoda</taxon>
        <taxon>Insecta</taxon>
        <taxon>Pterygota</taxon>
        <taxon>Neoptera</taxon>
        <taxon>Endopterygota</taxon>
        <taxon>Lepidoptera</taxon>
        <taxon>Glossata</taxon>
        <taxon>Ditrysia</taxon>
        <taxon>Tineoidea</taxon>
        <taxon>Psychidae</taxon>
        <taxon>Oiketicinae</taxon>
        <taxon>Eumeta</taxon>
    </lineage>
</organism>
<protein>
    <submittedName>
        <fullName evidence="1">Uncharacterized protein</fullName>
    </submittedName>
</protein>
<comment type="caution">
    <text evidence="1">The sequence shown here is derived from an EMBL/GenBank/DDBJ whole genome shotgun (WGS) entry which is preliminary data.</text>
</comment>
<name>A0A4C1SAP0_EUMVA</name>